<accession>A0A9W8ATN7</accession>
<evidence type="ECO:0000313" key="2">
    <source>
        <dbReference type="Proteomes" id="UP001150925"/>
    </source>
</evidence>
<organism evidence="1 2">
    <name type="scientific">Dispira parvispora</name>
    <dbReference type="NCBI Taxonomy" id="1520584"/>
    <lineage>
        <taxon>Eukaryota</taxon>
        <taxon>Fungi</taxon>
        <taxon>Fungi incertae sedis</taxon>
        <taxon>Zoopagomycota</taxon>
        <taxon>Kickxellomycotina</taxon>
        <taxon>Dimargaritomycetes</taxon>
        <taxon>Dimargaritales</taxon>
        <taxon>Dimargaritaceae</taxon>
        <taxon>Dispira</taxon>
    </lineage>
</organism>
<keyword evidence="2" id="KW-1185">Reference proteome</keyword>
<reference evidence="1" key="1">
    <citation type="submission" date="2022-07" db="EMBL/GenBank/DDBJ databases">
        <title>Phylogenomic reconstructions and comparative analyses of Kickxellomycotina fungi.</title>
        <authorList>
            <person name="Reynolds N.K."/>
            <person name="Stajich J.E."/>
            <person name="Barry K."/>
            <person name="Grigoriev I.V."/>
            <person name="Crous P."/>
            <person name="Smith M.E."/>
        </authorList>
    </citation>
    <scope>NUCLEOTIDE SEQUENCE</scope>
    <source>
        <strain evidence="1">RSA 1196</strain>
    </source>
</reference>
<dbReference type="EMBL" id="JANBPY010000219">
    <property type="protein sequence ID" value="KAJ1968185.1"/>
    <property type="molecule type" value="Genomic_DNA"/>
</dbReference>
<sequence>MDQHELYALTTRTIQAYDTDRAVPHSDVSAIANMLFDCAGKDSRHGYVRKSETIFWPTSPKVVLGKNGIVELPIKAKFQKSLYRDGELLRVVHAKDKRDVLIVICKSDSDCNGGAMEHICATITISNFPVGLLLSQRRAFFFFQGKNDDEGIQPGPEFSDISKHVPEIADIIRDL</sequence>
<gene>
    <name evidence="1" type="ORF">IWQ62_001396</name>
</gene>
<protein>
    <submittedName>
        <fullName evidence="1">Uncharacterized protein</fullName>
    </submittedName>
</protein>
<dbReference type="AlphaFoldDB" id="A0A9W8ATN7"/>
<evidence type="ECO:0000313" key="1">
    <source>
        <dbReference type="EMBL" id="KAJ1968185.1"/>
    </source>
</evidence>
<dbReference type="Proteomes" id="UP001150925">
    <property type="component" value="Unassembled WGS sequence"/>
</dbReference>
<name>A0A9W8ATN7_9FUNG</name>
<proteinExistence type="predicted"/>
<comment type="caution">
    <text evidence="1">The sequence shown here is derived from an EMBL/GenBank/DDBJ whole genome shotgun (WGS) entry which is preliminary data.</text>
</comment>